<dbReference type="REBASE" id="416757">
    <property type="entry name" value="Sen8258ORF5887P"/>
</dbReference>
<name>A0A379WFK3_SALET</name>
<sequence>MSMGFNMNFTANDAFPAELIRLAKISKGDVFDKFGPEVFQKVVFDVLTGKNVREFTEGLTRTRLLESNLSLLSFYMKEMEKGNYPKSLYMLAKNALIEKGYKSKYKPALEWLVMMTNKQTQNVLRDAHDDGFGRLTERTQEQVIETIKEYSDTIRNIKINDIEIPLEDFCYMLLSLGSQSLTIRGSEKSLHGKYFEKLILGSLFTILGFEYEENLDENIDRKCFTLSLRSDDRESDATVLFNRKIIRVDIGFIGRGNTEISLDKVSRFRWMDAIGGVKHHVSTMVIVDVIGDGSRISNMAEEIDGKIEAMSNPYWVKNVATHVSEKLGVENVFDGCESLRDIQNKISQRLDLVDLEKYIQM</sequence>
<dbReference type="Pfam" id="PF09516">
    <property type="entry name" value="RE_CfrBI"/>
    <property type="match status" value="1"/>
</dbReference>
<protein>
    <submittedName>
        <fullName evidence="1">CfrBI restriction endonuclease</fullName>
    </submittedName>
</protein>
<gene>
    <name evidence="1" type="ORF">NCTC8258_05888</name>
</gene>
<dbReference type="EMBL" id="UGXS01000004">
    <property type="protein sequence ID" value="SUH18070.1"/>
    <property type="molecule type" value="Genomic_DNA"/>
</dbReference>
<proteinExistence type="predicted"/>
<dbReference type="Proteomes" id="UP000255509">
    <property type="component" value="Unassembled WGS sequence"/>
</dbReference>
<keyword evidence="1" id="KW-0255">Endonuclease</keyword>
<reference evidence="1 2" key="1">
    <citation type="submission" date="2018-06" db="EMBL/GenBank/DDBJ databases">
        <authorList>
            <consortium name="Pathogen Informatics"/>
            <person name="Doyle S."/>
        </authorList>
    </citation>
    <scope>NUCLEOTIDE SEQUENCE [LARGE SCALE GENOMIC DNA]</scope>
    <source>
        <strain evidence="1 2">NCTC8258</strain>
    </source>
</reference>
<accession>A0A379WFK3</accession>
<keyword evidence="1" id="KW-0540">Nuclease</keyword>
<organism evidence="1 2">
    <name type="scientific">Salmonella enterica I</name>
    <dbReference type="NCBI Taxonomy" id="59201"/>
    <lineage>
        <taxon>Bacteria</taxon>
        <taxon>Pseudomonadati</taxon>
        <taxon>Pseudomonadota</taxon>
        <taxon>Gammaproteobacteria</taxon>
        <taxon>Enterobacterales</taxon>
        <taxon>Enterobacteriaceae</taxon>
        <taxon>Salmonella</taxon>
    </lineage>
</organism>
<evidence type="ECO:0000313" key="2">
    <source>
        <dbReference type="Proteomes" id="UP000255509"/>
    </source>
</evidence>
<evidence type="ECO:0000313" key="1">
    <source>
        <dbReference type="EMBL" id="SUH18070.1"/>
    </source>
</evidence>
<dbReference type="AlphaFoldDB" id="A0A379WFK3"/>
<dbReference type="GO" id="GO:0004519">
    <property type="term" value="F:endonuclease activity"/>
    <property type="evidence" value="ECO:0007669"/>
    <property type="project" value="UniProtKB-KW"/>
</dbReference>
<keyword evidence="1" id="KW-0378">Hydrolase</keyword>
<dbReference type="InterPro" id="IPR019042">
    <property type="entry name" value="Restrct_endonuc_II_CfrBI"/>
</dbReference>